<organism evidence="1 2">
    <name type="scientific">Penicillium rubens (strain ATCC 28089 / DSM 1075 / NRRL 1951 / Wisconsin 54-1255)</name>
    <name type="common">Penicillium chrysogenum</name>
    <dbReference type="NCBI Taxonomy" id="500485"/>
    <lineage>
        <taxon>Eukaryota</taxon>
        <taxon>Fungi</taxon>
        <taxon>Dikarya</taxon>
        <taxon>Ascomycota</taxon>
        <taxon>Pezizomycotina</taxon>
        <taxon>Eurotiomycetes</taxon>
        <taxon>Eurotiomycetidae</taxon>
        <taxon>Eurotiales</taxon>
        <taxon>Aspergillaceae</taxon>
        <taxon>Penicillium</taxon>
        <taxon>Penicillium chrysogenum species complex</taxon>
    </lineage>
</organism>
<dbReference type="HOGENOM" id="CLU_2171876_0_0_1"/>
<accession>B6HE37</accession>
<dbReference type="Proteomes" id="UP000000724">
    <property type="component" value="Contig Pc00c20"/>
</dbReference>
<evidence type="ECO:0000313" key="1">
    <source>
        <dbReference type="EMBL" id="CAP85796.1"/>
    </source>
</evidence>
<evidence type="ECO:0000313" key="2">
    <source>
        <dbReference type="Proteomes" id="UP000000724"/>
    </source>
</evidence>
<name>B6HE37_PENRW</name>
<gene>
    <name evidence="1" type="ORF">Pc20g04670</name>
    <name evidence="1" type="ORF">PCH_Pc20g04670</name>
</gene>
<reference evidence="1 2" key="1">
    <citation type="journal article" date="2008" name="Nat. Biotechnol.">
        <title>Genome sequencing and analysis of the filamentous fungus Penicillium chrysogenum.</title>
        <authorList>
            <person name="van den Berg M.A."/>
            <person name="Albang R."/>
            <person name="Albermann K."/>
            <person name="Badger J.H."/>
            <person name="Daran J.-M."/>
            <person name="Driessen A.J.M."/>
            <person name="Garcia-Estrada C."/>
            <person name="Fedorova N.D."/>
            <person name="Harris D.M."/>
            <person name="Heijne W.H.M."/>
            <person name="Joardar V.S."/>
            <person name="Kiel J.A.K.W."/>
            <person name="Kovalchuk A."/>
            <person name="Martin J.F."/>
            <person name="Nierman W.C."/>
            <person name="Nijland J.G."/>
            <person name="Pronk J.T."/>
            <person name="Roubos J.A."/>
            <person name="van der Klei I.J."/>
            <person name="van Peij N.N.M.E."/>
            <person name="Veenhuis M."/>
            <person name="von Doehren H."/>
            <person name="Wagner C."/>
            <person name="Wortman J.R."/>
            <person name="Bovenberg R.A.L."/>
        </authorList>
    </citation>
    <scope>NUCLEOTIDE SEQUENCE [LARGE SCALE GENOMIC DNA]</scope>
    <source>
        <strain evidence="2">ATCC 28089 / DSM 1075 / NRRL 1951 / Wisconsin 54-1255</strain>
    </source>
</reference>
<dbReference type="VEuPathDB" id="FungiDB:PCH_Pc20g04670"/>
<protein>
    <submittedName>
        <fullName evidence="1">Uncharacterized protein</fullName>
    </submittedName>
</protein>
<proteinExistence type="predicted"/>
<dbReference type="EMBL" id="AM920435">
    <property type="protein sequence ID" value="CAP85796.1"/>
    <property type="molecule type" value="Genomic_DNA"/>
</dbReference>
<dbReference type="AlphaFoldDB" id="B6HE37"/>
<keyword evidence="2" id="KW-1185">Reference proteome</keyword>
<sequence>MAVAAGDLMGTQMKRAPEKWWDRTEVSLNQPGLFIEKKSWKCMKSDDKEKEQSPMAFPFAALWFFSSLYEAKGTLMIVFLQLLVKNLGATKEADFVAIGVSEAEGVCDCR</sequence>